<accession>A0A0S8FWK4</accession>
<organism evidence="2 3">
    <name type="scientific">candidate division WOR_3 bacterium SM23_42</name>
    <dbReference type="NCBI Taxonomy" id="1703779"/>
    <lineage>
        <taxon>Bacteria</taxon>
        <taxon>Bacteria division WOR-3</taxon>
    </lineage>
</organism>
<evidence type="ECO:0000313" key="3">
    <source>
        <dbReference type="Proteomes" id="UP000051373"/>
    </source>
</evidence>
<dbReference type="InterPro" id="IPR016040">
    <property type="entry name" value="NAD(P)-bd_dom"/>
</dbReference>
<dbReference type="PANTHER" id="PTHR43000">
    <property type="entry name" value="DTDP-D-GLUCOSE 4,6-DEHYDRATASE-RELATED"/>
    <property type="match status" value="1"/>
</dbReference>
<comment type="caution">
    <text evidence="2">The sequence shown here is derived from an EMBL/GenBank/DDBJ whole genome shotgun (WGS) entry which is preliminary data.</text>
</comment>
<proteinExistence type="predicted"/>
<sequence>MKTILVTGSEGFVGSHLIKALDESSYNVVATCLPQLIPKKGHYVPVDILNLDLTIDVFKQHEPDVIFHLAALSSVAKSFRDRPVAYSTNITGTANVLAAANSLSKKVVFYFVSTCEVYGGGENLSEDSPVVLKNPYAISKYAAELVCADYQSAGLDCVVLRPFTHTGPGQAETFVLPTIAKQVSEIEKGKRAPLIELGNIEVKREFLNIGDIVSAYALALQKCVPGETYNISVGMGYTISEMVDIFAKLSKKGFDLRINPKKIRKVDIPVLLGDGSKFSKLTGWSPKVNIEKTVEDLLNYWRAKV</sequence>
<evidence type="ECO:0000313" key="2">
    <source>
        <dbReference type="EMBL" id="KPK64292.1"/>
    </source>
</evidence>
<name>A0A0S8FWK4_UNCW3</name>
<dbReference type="InterPro" id="IPR036291">
    <property type="entry name" value="NAD(P)-bd_dom_sf"/>
</dbReference>
<dbReference type="Pfam" id="PF16363">
    <property type="entry name" value="GDP_Man_Dehyd"/>
    <property type="match status" value="1"/>
</dbReference>
<feature type="domain" description="NAD(P)-binding" evidence="1">
    <location>
        <begin position="5"/>
        <end position="296"/>
    </location>
</feature>
<evidence type="ECO:0000259" key="1">
    <source>
        <dbReference type="Pfam" id="PF16363"/>
    </source>
</evidence>
<dbReference type="Proteomes" id="UP000051373">
    <property type="component" value="Unassembled WGS sequence"/>
</dbReference>
<dbReference type="PATRIC" id="fig|1703779.3.peg.694"/>
<dbReference type="Gene3D" id="3.40.50.720">
    <property type="entry name" value="NAD(P)-binding Rossmann-like Domain"/>
    <property type="match status" value="1"/>
</dbReference>
<reference evidence="2 3" key="1">
    <citation type="journal article" date="2015" name="Microbiome">
        <title>Genomic resolution of linkages in carbon, nitrogen, and sulfur cycling among widespread estuary sediment bacteria.</title>
        <authorList>
            <person name="Baker B.J."/>
            <person name="Lazar C.S."/>
            <person name="Teske A.P."/>
            <person name="Dick G.J."/>
        </authorList>
    </citation>
    <scope>NUCLEOTIDE SEQUENCE [LARGE SCALE GENOMIC DNA]</scope>
    <source>
        <strain evidence="2">SM23_42</strain>
    </source>
</reference>
<dbReference type="Gene3D" id="3.90.25.10">
    <property type="entry name" value="UDP-galactose 4-epimerase, domain 1"/>
    <property type="match status" value="1"/>
</dbReference>
<dbReference type="AlphaFoldDB" id="A0A0S8FWK4"/>
<dbReference type="SUPFAM" id="SSF51735">
    <property type="entry name" value="NAD(P)-binding Rossmann-fold domains"/>
    <property type="match status" value="1"/>
</dbReference>
<protein>
    <recommendedName>
        <fullName evidence="1">NAD(P)-binding domain-containing protein</fullName>
    </recommendedName>
</protein>
<dbReference type="EMBL" id="LJUJ01000004">
    <property type="protein sequence ID" value="KPK64292.1"/>
    <property type="molecule type" value="Genomic_DNA"/>
</dbReference>
<gene>
    <name evidence="2" type="ORF">AMJ83_03475</name>
</gene>
<dbReference type="STRING" id="1703779.AMJ83_03475"/>